<evidence type="ECO:0000313" key="2">
    <source>
        <dbReference type="EMBL" id="KNC70925.1"/>
    </source>
</evidence>
<keyword evidence="3" id="KW-1185">Reference proteome</keyword>
<reference evidence="2 3" key="1">
    <citation type="submission" date="2011-02" db="EMBL/GenBank/DDBJ databases">
        <title>The Genome Sequence of Sphaeroforma arctica JP610.</title>
        <authorList>
            <consortium name="The Broad Institute Genome Sequencing Platform"/>
            <person name="Russ C."/>
            <person name="Cuomo C."/>
            <person name="Young S.K."/>
            <person name="Zeng Q."/>
            <person name="Gargeya S."/>
            <person name="Alvarado L."/>
            <person name="Berlin A."/>
            <person name="Chapman S.B."/>
            <person name="Chen Z."/>
            <person name="Freedman E."/>
            <person name="Gellesch M."/>
            <person name="Goldberg J."/>
            <person name="Griggs A."/>
            <person name="Gujja S."/>
            <person name="Heilman E."/>
            <person name="Heiman D."/>
            <person name="Howarth C."/>
            <person name="Mehta T."/>
            <person name="Neiman D."/>
            <person name="Pearson M."/>
            <person name="Roberts A."/>
            <person name="Saif S."/>
            <person name="Shea T."/>
            <person name="Shenoy N."/>
            <person name="Sisk P."/>
            <person name="Stolte C."/>
            <person name="Sykes S."/>
            <person name="White J."/>
            <person name="Yandava C."/>
            <person name="Burger G."/>
            <person name="Gray M.W."/>
            <person name="Holland P.W.H."/>
            <person name="King N."/>
            <person name="Lang F.B.F."/>
            <person name="Roger A.J."/>
            <person name="Ruiz-Trillo I."/>
            <person name="Haas B."/>
            <person name="Nusbaum C."/>
            <person name="Birren B."/>
        </authorList>
    </citation>
    <scope>NUCLEOTIDE SEQUENCE [LARGE SCALE GENOMIC DNA]</scope>
    <source>
        <strain evidence="2 3">JP610</strain>
    </source>
</reference>
<feature type="non-terminal residue" evidence="2">
    <location>
        <position position="69"/>
    </location>
</feature>
<evidence type="ECO:0000313" key="3">
    <source>
        <dbReference type="Proteomes" id="UP000054560"/>
    </source>
</evidence>
<dbReference type="RefSeq" id="XP_014144827.1">
    <property type="nucleotide sequence ID" value="XM_014289352.1"/>
</dbReference>
<proteinExistence type="predicted"/>
<evidence type="ECO:0000256" key="1">
    <source>
        <dbReference type="SAM" id="MobiDB-lite"/>
    </source>
</evidence>
<accession>A0A0L0F2H6</accession>
<feature type="region of interest" description="Disordered" evidence="1">
    <location>
        <begin position="1"/>
        <end position="27"/>
    </location>
</feature>
<dbReference type="AlphaFoldDB" id="A0A0L0F2H6"/>
<dbReference type="Proteomes" id="UP000054560">
    <property type="component" value="Unassembled WGS sequence"/>
</dbReference>
<organism evidence="2 3">
    <name type="scientific">Sphaeroforma arctica JP610</name>
    <dbReference type="NCBI Taxonomy" id="667725"/>
    <lineage>
        <taxon>Eukaryota</taxon>
        <taxon>Ichthyosporea</taxon>
        <taxon>Ichthyophonida</taxon>
        <taxon>Sphaeroforma</taxon>
    </lineage>
</organism>
<name>A0A0L0F2H6_9EUKA</name>
<dbReference type="GeneID" id="25917050"/>
<dbReference type="EMBL" id="KQ249927">
    <property type="protein sequence ID" value="KNC70925.1"/>
    <property type="molecule type" value="Genomic_DNA"/>
</dbReference>
<gene>
    <name evidence="2" type="ORF">SARC_16546</name>
</gene>
<sequence length="69" mass="7496">MKPYTLGLTRAAAAGAPIARDQDQDVQDMADTSAGKLIHFQHGDTNAKHHPVLSRAPPTENLMQVVDYL</sequence>
<protein>
    <submittedName>
        <fullName evidence="2">Uncharacterized protein</fullName>
    </submittedName>
</protein>